<dbReference type="AlphaFoldDB" id="A0A382V616"/>
<feature type="non-terminal residue" evidence="2">
    <location>
        <position position="263"/>
    </location>
</feature>
<evidence type="ECO:0000256" key="1">
    <source>
        <dbReference type="SAM" id="MobiDB-lite"/>
    </source>
</evidence>
<feature type="region of interest" description="Disordered" evidence="1">
    <location>
        <begin position="1"/>
        <end position="30"/>
    </location>
</feature>
<name>A0A382V616_9ZZZZ</name>
<dbReference type="Gene3D" id="1.10.472.170">
    <property type="match status" value="1"/>
</dbReference>
<gene>
    <name evidence="2" type="ORF">METZ01_LOCUS394744</name>
</gene>
<dbReference type="EMBL" id="UINC01149421">
    <property type="protein sequence ID" value="SVD41890.1"/>
    <property type="molecule type" value="Genomic_DNA"/>
</dbReference>
<sequence>MAAEDSDTTPVPTPSVAAGGPDGCKGCGSLSPPLFDESRDESHCPDCGYVISEIMYDYDSPSLHSWDAAEGANPGRSVAQRGRAKFSDRDGMGVPIGPATKKRFRALETAQRRVDQITNSRVENRVIEKAIRDIRVLAPYHEENAIKRSRRLLMDVHRWCDGNGQNLFKGGSPWNSSAAALVCMNQGSDNASVRRRVEDYSGRNGLTSKQKKSLTRRAMAISRQVALYQRNYDGYKFRKASRFVIPHAALDRSGGVDTPSCLD</sequence>
<proteinExistence type="predicted"/>
<organism evidence="2">
    <name type="scientific">marine metagenome</name>
    <dbReference type="NCBI Taxonomy" id="408172"/>
    <lineage>
        <taxon>unclassified sequences</taxon>
        <taxon>metagenomes</taxon>
        <taxon>ecological metagenomes</taxon>
    </lineage>
</organism>
<evidence type="ECO:0000313" key="2">
    <source>
        <dbReference type="EMBL" id="SVD41890.1"/>
    </source>
</evidence>
<accession>A0A382V616</accession>
<protein>
    <submittedName>
        <fullName evidence="2">Uncharacterized protein</fullName>
    </submittedName>
</protein>
<reference evidence="2" key="1">
    <citation type="submission" date="2018-05" db="EMBL/GenBank/DDBJ databases">
        <authorList>
            <person name="Lanie J.A."/>
            <person name="Ng W.-L."/>
            <person name="Kazmierczak K.M."/>
            <person name="Andrzejewski T.M."/>
            <person name="Davidsen T.M."/>
            <person name="Wayne K.J."/>
            <person name="Tettelin H."/>
            <person name="Glass J.I."/>
            <person name="Rusch D."/>
            <person name="Podicherti R."/>
            <person name="Tsui H.-C.T."/>
            <person name="Winkler M.E."/>
        </authorList>
    </citation>
    <scope>NUCLEOTIDE SEQUENCE</scope>
</reference>